<protein>
    <submittedName>
        <fullName evidence="1">Uncharacterized protein</fullName>
    </submittedName>
</protein>
<name>A0A2G9G473_9LAMI</name>
<dbReference type="STRING" id="429701.A0A2G9G473"/>
<organism evidence="1 2">
    <name type="scientific">Handroanthus impetiginosus</name>
    <dbReference type="NCBI Taxonomy" id="429701"/>
    <lineage>
        <taxon>Eukaryota</taxon>
        <taxon>Viridiplantae</taxon>
        <taxon>Streptophyta</taxon>
        <taxon>Embryophyta</taxon>
        <taxon>Tracheophyta</taxon>
        <taxon>Spermatophyta</taxon>
        <taxon>Magnoliopsida</taxon>
        <taxon>eudicotyledons</taxon>
        <taxon>Gunneridae</taxon>
        <taxon>Pentapetalae</taxon>
        <taxon>asterids</taxon>
        <taxon>lamiids</taxon>
        <taxon>Lamiales</taxon>
        <taxon>Bignoniaceae</taxon>
        <taxon>Crescentiina</taxon>
        <taxon>Tabebuia alliance</taxon>
        <taxon>Handroanthus</taxon>
    </lineage>
</organism>
<evidence type="ECO:0000313" key="1">
    <source>
        <dbReference type="EMBL" id="PIN00117.1"/>
    </source>
</evidence>
<comment type="caution">
    <text evidence="1">The sequence shown here is derived from an EMBL/GenBank/DDBJ whole genome shotgun (WGS) entry which is preliminary data.</text>
</comment>
<dbReference type="OrthoDB" id="2121326at2759"/>
<dbReference type="Proteomes" id="UP000231279">
    <property type="component" value="Unassembled WGS sequence"/>
</dbReference>
<reference evidence="2" key="1">
    <citation type="journal article" date="2018" name="Gigascience">
        <title>Genome assembly of the Pink Ipe (Handroanthus impetiginosus, Bignoniaceae), a highly valued, ecologically keystone Neotropical timber forest tree.</title>
        <authorList>
            <person name="Silva-Junior O.B."/>
            <person name="Grattapaglia D."/>
            <person name="Novaes E."/>
            <person name="Collevatti R.G."/>
        </authorList>
    </citation>
    <scope>NUCLEOTIDE SEQUENCE [LARGE SCALE GENOMIC DNA]</scope>
    <source>
        <strain evidence="2">cv. UFG-1</strain>
    </source>
</reference>
<sequence length="125" mass="14057">MSCCLKAGFSVYGSNDIIIKNRAKRSFRFCSSLETLQFKESISTDHSGKALHLSDQKAVTDFIVKAPKFDPVNVQQSVCVSKSLRWWDKSLHPNMVEIQSAQELVHSLSNAADRLVILDFYSPGY</sequence>
<accession>A0A2G9G473</accession>
<evidence type="ECO:0000313" key="2">
    <source>
        <dbReference type="Proteomes" id="UP000231279"/>
    </source>
</evidence>
<gene>
    <name evidence="1" type="ORF">CDL12_27381</name>
</gene>
<dbReference type="AlphaFoldDB" id="A0A2G9G473"/>
<proteinExistence type="predicted"/>
<dbReference type="EMBL" id="NKXS01007166">
    <property type="protein sequence ID" value="PIN00117.1"/>
    <property type="molecule type" value="Genomic_DNA"/>
</dbReference>
<keyword evidence="2" id="KW-1185">Reference proteome</keyword>